<keyword evidence="3" id="KW-1185">Reference proteome</keyword>
<dbReference type="Proteomes" id="UP001431010">
    <property type="component" value="Chromosome"/>
</dbReference>
<reference evidence="2" key="1">
    <citation type="journal article" date="2024" name="Antonie Van Leeuwenhoek">
        <title>Bradyrhizobium ontarionense sp. nov., a novel bacterial symbiont isolated from Aeschynomene indica (Indian jointvetch), harbours photosynthesis, nitrogen fixation and nitrous oxide (N2O) reductase genes.</title>
        <authorList>
            <person name="Bromfield E.S.P."/>
            <person name="Cloutier S."/>
        </authorList>
    </citation>
    <scope>NUCLEOTIDE SEQUENCE</scope>
    <source>
        <strain evidence="2">A19</strain>
    </source>
</reference>
<feature type="region of interest" description="Disordered" evidence="1">
    <location>
        <begin position="1"/>
        <end position="42"/>
    </location>
</feature>
<proteinExistence type="predicted"/>
<gene>
    <name evidence="2" type="ORF">LQG66_13805</name>
</gene>
<name>A0ABY3RIX9_9BRAD</name>
<organism evidence="2 3">
    <name type="scientific">Bradyrhizobium ontarionense</name>
    <dbReference type="NCBI Taxonomy" id="2898149"/>
    <lineage>
        <taxon>Bacteria</taxon>
        <taxon>Pseudomonadati</taxon>
        <taxon>Pseudomonadota</taxon>
        <taxon>Alphaproteobacteria</taxon>
        <taxon>Hyphomicrobiales</taxon>
        <taxon>Nitrobacteraceae</taxon>
        <taxon>Bradyrhizobium</taxon>
    </lineage>
</organism>
<dbReference type="EMBL" id="CP088156">
    <property type="protein sequence ID" value="UFZ07311.1"/>
    <property type="molecule type" value="Genomic_DNA"/>
</dbReference>
<sequence length="99" mass="10155">MSKVDMSRLNWKKSGAPVSAVPPVLGPTPPLQAEQGEDDRSKDAFFAQVGEIAEAMIARHGSEFAIGTLVLAAKFVAEGRPLVNRGAGAGGAANAAKPV</sequence>
<evidence type="ECO:0000313" key="3">
    <source>
        <dbReference type="Proteomes" id="UP001431010"/>
    </source>
</evidence>
<accession>A0ABY3RIX9</accession>
<protein>
    <submittedName>
        <fullName evidence="2">Uncharacterized protein</fullName>
    </submittedName>
</protein>
<dbReference type="RefSeq" id="WP_231326763.1">
    <property type="nucleotide sequence ID" value="NZ_CP088156.1"/>
</dbReference>
<evidence type="ECO:0000256" key="1">
    <source>
        <dbReference type="SAM" id="MobiDB-lite"/>
    </source>
</evidence>
<evidence type="ECO:0000313" key="2">
    <source>
        <dbReference type="EMBL" id="UFZ07311.1"/>
    </source>
</evidence>